<reference evidence="4 5" key="1">
    <citation type="submission" date="2024-04" db="EMBL/GenBank/DDBJ databases">
        <authorList>
            <person name="Fracassetti M."/>
        </authorList>
    </citation>
    <scope>NUCLEOTIDE SEQUENCE [LARGE SCALE GENOMIC DNA]</scope>
</reference>
<dbReference type="Pfam" id="PF02458">
    <property type="entry name" value="Transferase"/>
    <property type="match status" value="1"/>
</dbReference>
<dbReference type="PANTHER" id="PTHR31642">
    <property type="entry name" value="TRICHOTHECENE 3-O-ACETYLTRANSFERASE"/>
    <property type="match status" value="1"/>
</dbReference>
<evidence type="ECO:0000313" key="4">
    <source>
        <dbReference type="EMBL" id="CAL1400527.1"/>
    </source>
</evidence>
<keyword evidence="5" id="KW-1185">Reference proteome</keyword>
<accession>A0AAV2FR98</accession>
<organism evidence="4 5">
    <name type="scientific">Linum trigynum</name>
    <dbReference type="NCBI Taxonomy" id="586398"/>
    <lineage>
        <taxon>Eukaryota</taxon>
        <taxon>Viridiplantae</taxon>
        <taxon>Streptophyta</taxon>
        <taxon>Embryophyta</taxon>
        <taxon>Tracheophyta</taxon>
        <taxon>Spermatophyta</taxon>
        <taxon>Magnoliopsida</taxon>
        <taxon>eudicotyledons</taxon>
        <taxon>Gunneridae</taxon>
        <taxon>Pentapetalae</taxon>
        <taxon>rosids</taxon>
        <taxon>fabids</taxon>
        <taxon>Malpighiales</taxon>
        <taxon>Linaceae</taxon>
        <taxon>Linum</taxon>
    </lineage>
</organism>
<sequence length="445" mass="49584">MNTSSSQLIVRRGNPISVPPPHQPEEFKQKGMFFLSNIDHIVRWVRTIYAFRSKDRGHEDAGEVIKNALRQLLVHYYPFAGRLVTVSRGKLAVSGYEEGAVFVEAEADCVLEEIEDVAKVDPTKLREFVYDDGIHGGVKPLEHCPLLIGQVTKLKCGGFVLGLCICHCLADGVTVTELVNSWAELARGMPSISILPCFDKTTVQPRDPPKVDFPHPEFMEIEVKTSISHEQSSRKESMVHKIFPLNNKTIENLKATTMEDVTTCTTFECLTSFVWRARTRALDFAPDQETKLMVAVDVRKKLDPPLPRGYVGNGIGVACVTCTTRKLLSDPFAEVVMLVHDSITMVQNDYVRSAIDYYELHRTSQSLGHTMIATKWSRVSFSATDFGWDDAVLMAPVAIRDEMVIFLPNNGGKEVGDTNSDISVFVGLPESAMKIFDGLIVTLMN</sequence>
<protein>
    <recommendedName>
        <fullName evidence="6">Omega-hydroxypalmitate O-feruloyl transferase</fullName>
    </recommendedName>
</protein>
<comment type="similarity">
    <text evidence="1">Belongs to the plant acyltransferase family.</text>
</comment>
<evidence type="ECO:0000256" key="3">
    <source>
        <dbReference type="SAM" id="MobiDB-lite"/>
    </source>
</evidence>
<dbReference type="InterPro" id="IPR050317">
    <property type="entry name" value="Plant_Fungal_Acyltransferase"/>
</dbReference>
<feature type="region of interest" description="Disordered" evidence="3">
    <location>
        <begin position="1"/>
        <end position="22"/>
    </location>
</feature>
<proteinExistence type="inferred from homology"/>
<dbReference type="GO" id="GO:0016747">
    <property type="term" value="F:acyltransferase activity, transferring groups other than amino-acyl groups"/>
    <property type="evidence" value="ECO:0007669"/>
    <property type="project" value="TreeGrafter"/>
</dbReference>
<dbReference type="AlphaFoldDB" id="A0AAV2FR98"/>
<name>A0AAV2FR98_9ROSI</name>
<dbReference type="Proteomes" id="UP001497516">
    <property type="component" value="Chromosome 7"/>
</dbReference>
<evidence type="ECO:0000256" key="1">
    <source>
        <dbReference type="ARBA" id="ARBA00009861"/>
    </source>
</evidence>
<gene>
    <name evidence="4" type="ORF">LTRI10_LOCUS40649</name>
</gene>
<dbReference type="EMBL" id="OZ034820">
    <property type="protein sequence ID" value="CAL1400527.1"/>
    <property type="molecule type" value="Genomic_DNA"/>
</dbReference>
<evidence type="ECO:0000313" key="5">
    <source>
        <dbReference type="Proteomes" id="UP001497516"/>
    </source>
</evidence>
<dbReference type="PANTHER" id="PTHR31642:SF310">
    <property type="entry name" value="FATTY ALCOHOL:CAFFEOYL-COA ACYLTRANSFERASE"/>
    <property type="match status" value="1"/>
</dbReference>
<dbReference type="Gene3D" id="3.30.559.10">
    <property type="entry name" value="Chloramphenicol acetyltransferase-like domain"/>
    <property type="match status" value="2"/>
</dbReference>
<evidence type="ECO:0000256" key="2">
    <source>
        <dbReference type="ARBA" id="ARBA00022679"/>
    </source>
</evidence>
<keyword evidence="2" id="KW-0808">Transferase</keyword>
<evidence type="ECO:0008006" key="6">
    <source>
        <dbReference type="Google" id="ProtNLM"/>
    </source>
</evidence>
<dbReference type="InterPro" id="IPR023213">
    <property type="entry name" value="CAT-like_dom_sf"/>
</dbReference>